<dbReference type="Proteomes" id="UP000263012">
    <property type="component" value="Chromosome"/>
</dbReference>
<evidence type="ECO:0000313" key="8">
    <source>
        <dbReference type="Proteomes" id="UP000263012"/>
    </source>
</evidence>
<dbReference type="InterPro" id="IPR013525">
    <property type="entry name" value="ABC2_TM"/>
</dbReference>
<keyword evidence="2 5" id="KW-0812">Transmembrane</keyword>
<organism evidence="7 8">
    <name type="scientific">Halalkaliarchaeum desulfuricum</name>
    <dbReference type="NCBI Taxonomy" id="2055893"/>
    <lineage>
        <taxon>Archaea</taxon>
        <taxon>Methanobacteriati</taxon>
        <taxon>Methanobacteriota</taxon>
        <taxon>Stenosarchaea group</taxon>
        <taxon>Halobacteria</taxon>
        <taxon>Halobacteriales</taxon>
        <taxon>Haloferacaceae</taxon>
        <taxon>Halalkaliarchaeum</taxon>
    </lineage>
</organism>
<evidence type="ECO:0000256" key="1">
    <source>
        <dbReference type="ARBA" id="ARBA00004141"/>
    </source>
</evidence>
<dbReference type="AlphaFoldDB" id="A0A343TI21"/>
<comment type="subcellular location">
    <subcellularLocation>
        <location evidence="1">Membrane</location>
        <topology evidence="1">Multi-pass membrane protein</topology>
    </subcellularLocation>
</comment>
<dbReference type="PANTHER" id="PTHR43229:SF6">
    <property type="entry name" value="ABC-TYPE MULTIDRUG TRANSPORT SYSTEM, PERMEASE COMPONENT"/>
    <property type="match status" value="1"/>
</dbReference>
<dbReference type="PIRSF" id="PIRSF006648">
    <property type="entry name" value="DrrB"/>
    <property type="match status" value="1"/>
</dbReference>
<evidence type="ECO:0000256" key="2">
    <source>
        <dbReference type="ARBA" id="ARBA00022692"/>
    </source>
</evidence>
<dbReference type="Pfam" id="PF01061">
    <property type="entry name" value="ABC2_membrane"/>
    <property type="match status" value="1"/>
</dbReference>
<dbReference type="GO" id="GO:0140359">
    <property type="term" value="F:ABC-type transporter activity"/>
    <property type="evidence" value="ECO:0007669"/>
    <property type="project" value="InterPro"/>
</dbReference>
<dbReference type="InterPro" id="IPR047817">
    <property type="entry name" value="ABC2_TM_bact-type"/>
</dbReference>
<feature type="transmembrane region" description="Helical" evidence="5">
    <location>
        <begin position="238"/>
        <end position="256"/>
    </location>
</feature>
<evidence type="ECO:0000256" key="5">
    <source>
        <dbReference type="SAM" id="Phobius"/>
    </source>
</evidence>
<dbReference type="GeneID" id="37877453"/>
<dbReference type="EMBL" id="CP025066">
    <property type="protein sequence ID" value="AUX08743.1"/>
    <property type="molecule type" value="Genomic_DNA"/>
</dbReference>
<dbReference type="InterPro" id="IPR051784">
    <property type="entry name" value="Nod_factor_ABC_transporter"/>
</dbReference>
<protein>
    <submittedName>
        <fullName evidence="7">ABC-2 type transport system permease protein</fullName>
    </submittedName>
</protein>
<evidence type="ECO:0000256" key="4">
    <source>
        <dbReference type="ARBA" id="ARBA00023136"/>
    </source>
</evidence>
<feature type="transmembrane region" description="Helical" evidence="5">
    <location>
        <begin position="32"/>
        <end position="53"/>
    </location>
</feature>
<feature type="transmembrane region" description="Helical" evidence="5">
    <location>
        <begin position="117"/>
        <end position="140"/>
    </location>
</feature>
<sequence length="260" mass="27905">MSDGPGRVGRRARRVRAESLAAWRSFFRRRTAVFFTFLFPALLVLIFGALIQTQTADGGLFAEPAGFYIPGYVVTVVLFTPLSRIGSEVARHREDNRFEKLATTPLSRAEWLFSHTVVNVLIIGAASLLILVLVVGLTGAPIPLSAALLGLIPFVAFASALFCGVGAVLGRITDSRDGAIAASNGIAFPLLFLSEAFVNAEMFPAWILPIVEHSPVTYFSRGVRAITFDPTMSWKPELAVVIGLAVVAFAIGASAIPRTD</sequence>
<evidence type="ECO:0000259" key="6">
    <source>
        <dbReference type="PROSITE" id="PS51012"/>
    </source>
</evidence>
<dbReference type="GO" id="GO:0043190">
    <property type="term" value="C:ATP-binding cassette (ABC) transporter complex"/>
    <property type="evidence" value="ECO:0007669"/>
    <property type="project" value="InterPro"/>
</dbReference>
<reference evidence="8" key="1">
    <citation type="submission" date="2017-11" db="EMBL/GenBank/DDBJ databases">
        <title>Phenotypic and genomic properties of facultatively anaerobic sulfur-reducing natronoarchaea from hypersaline soda lakes.</title>
        <authorList>
            <person name="Sorokin D.Y."/>
            <person name="Kublanov I.V."/>
            <person name="Roman P."/>
            <person name="Sinninghe Damste J.S."/>
            <person name="Golyshin P.N."/>
            <person name="Rojo D."/>
            <person name="Ciordia S."/>
            <person name="Mena M.D.C."/>
            <person name="Ferrer M."/>
            <person name="Messina E."/>
            <person name="Smedile F."/>
            <person name="La Spada G."/>
            <person name="La Cono V."/>
            <person name="Yakimov M.M."/>
        </authorList>
    </citation>
    <scope>NUCLEOTIDE SEQUENCE [LARGE SCALE GENOMIC DNA]</scope>
    <source>
        <strain evidence="8">AArc-Sl</strain>
    </source>
</reference>
<keyword evidence="4 5" id="KW-0472">Membrane</keyword>
<dbReference type="KEGG" id="hdf:AArcSl_1108"/>
<dbReference type="PROSITE" id="PS51012">
    <property type="entry name" value="ABC_TM2"/>
    <property type="match status" value="1"/>
</dbReference>
<gene>
    <name evidence="7" type="ORF">AArcSl_1108</name>
</gene>
<feature type="transmembrane region" description="Helical" evidence="5">
    <location>
        <begin position="65"/>
        <end position="83"/>
    </location>
</feature>
<dbReference type="RefSeq" id="WP_119816194.1">
    <property type="nucleotide sequence ID" value="NZ_CP025066.1"/>
</dbReference>
<evidence type="ECO:0000313" key="7">
    <source>
        <dbReference type="EMBL" id="AUX08743.1"/>
    </source>
</evidence>
<dbReference type="InterPro" id="IPR000412">
    <property type="entry name" value="ABC_2_transport"/>
</dbReference>
<keyword evidence="8" id="KW-1185">Reference proteome</keyword>
<feature type="domain" description="ABC transmembrane type-2" evidence="6">
    <location>
        <begin position="31"/>
        <end position="259"/>
    </location>
</feature>
<name>A0A343TI21_9EURY</name>
<accession>A0A343TI21</accession>
<dbReference type="PANTHER" id="PTHR43229">
    <property type="entry name" value="NODULATION PROTEIN J"/>
    <property type="match status" value="1"/>
</dbReference>
<evidence type="ECO:0000256" key="3">
    <source>
        <dbReference type="ARBA" id="ARBA00022989"/>
    </source>
</evidence>
<keyword evidence="3 5" id="KW-1133">Transmembrane helix</keyword>
<dbReference type="OrthoDB" id="203821at2157"/>
<feature type="transmembrane region" description="Helical" evidence="5">
    <location>
        <begin position="181"/>
        <end position="198"/>
    </location>
</feature>
<feature type="transmembrane region" description="Helical" evidence="5">
    <location>
        <begin position="146"/>
        <end position="169"/>
    </location>
</feature>
<proteinExistence type="predicted"/>